<evidence type="ECO:0000313" key="4">
    <source>
        <dbReference type="Proteomes" id="UP000582837"/>
    </source>
</evidence>
<evidence type="ECO:0000313" key="3">
    <source>
        <dbReference type="EMBL" id="MBB6069861.1"/>
    </source>
</evidence>
<organism evidence="3 4">
    <name type="scientific">Longimicrobium terrae</name>
    <dbReference type="NCBI Taxonomy" id="1639882"/>
    <lineage>
        <taxon>Bacteria</taxon>
        <taxon>Pseudomonadati</taxon>
        <taxon>Gemmatimonadota</taxon>
        <taxon>Longimicrobiia</taxon>
        <taxon>Longimicrobiales</taxon>
        <taxon>Longimicrobiaceae</taxon>
        <taxon>Longimicrobium</taxon>
    </lineage>
</organism>
<protein>
    <recommendedName>
        <fullName evidence="5">Peptidase C-terminal archaeal/bacterial domain-containing protein</fullName>
    </recommendedName>
</protein>
<name>A0A841GM49_9BACT</name>
<proteinExistence type="predicted"/>
<dbReference type="Gene3D" id="2.60.120.380">
    <property type="match status" value="3"/>
</dbReference>
<dbReference type="AlphaFoldDB" id="A0A841GM49"/>
<evidence type="ECO:0008006" key="5">
    <source>
        <dbReference type="Google" id="ProtNLM"/>
    </source>
</evidence>
<feature type="chain" id="PRO_5032596537" description="Peptidase C-terminal archaeal/bacterial domain-containing protein" evidence="2">
    <location>
        <begin position="24"/>
        <end position="382"/>
    </location>
</feature>
<accession>A0A841GM49</accession>
<comment type="caution">
    <text evidence="3">The sequence shown here is derived from an EMBL/GenBank/DDBJ whole genome shotgun (WGS) entry which is preliminary data.</text>
</comment>
<dbReference type="EMBL" id="JACHIA010000003">
    <property type="protein sequence ID" value="MBB6069861.1"/>
    <property type="molecule type" value="Genomic_DNA"/>
</dbReference>
<dbReference type="RefSeq" id="WP_170039369.1">
    <property type="nucleotide sequence ID" value="NZ_JABDTL010000002.1"/>
</dbReference>
<sequence length="382" mass="40838">MNTRRITGLLLAGAALCSLPAGAAHAQRQPSAGAAGSIRVGQSVNGTLAASTPSMTERGRFRVYSFQAQAGRRYVATLQGTEFDPFVSLARTVGGVTDYIASDDDGGGGTNARLRFVVPATGTYMLVAQSLSLEGVGAFTLRLDTVARRPLAISALRVGQTLSAALTEADAEYDATPGRYDVYRVRGQAGQRVRLRMEMGDNVPNLIVGHMENGEFVADDEEGPQGEQINAVIPDSGALLVQAGAMGGELGEYTVSVMERAPARPARVQPLRRGESVDGTLTEEDPEDENDERLYDAFGYTGRAGERVRIQMTSEDFDTFISIGRMNGTEFQEIASNDDSEDEEGTNSVLEVELPEDGRYVIRATSFASGTTGSYRLRVSTP</sequence>
<keyword evidence="2" id="KW-0732">Signal</keyword>
<evidence type="ECO:0000256" key="1">
    <source>
        <dbReference type="SAM" id="MobiDB-lite"/>
    </source>
</evidence>
<dbReference type="Proteomes" id="UP000582837">
    <property type="component" value="Unassembled WGS sequence"/>
</dbReference>
<keyword evidence="4" id="KW-1185">Reference proteome</keyword>
<reference evidence="3 4" key="1">
    <citation type="submission" date="2020-08" db="EMBL/GenBank/DDBJ databases">
        <title>Genomic Encyclopedia of Type Strains, Phase IV (KMG-IV): sequencing the most valuable type-strain genomes for metagenomic binning, comparative biology and taxonomic classification.</title>
        <authorList>
            <person name="Goeker M."/>
        </authorList>
    </citation>
    <scope>NUCLEOTIDE SEQUENCE [LARGE SCALE GENOMIC DNA]</scope>
    <source>
        <strain evidence="3 4">DSM 29007</strain>
    </source>
</reference>
<evidence type="ECO:0000256" key="2">
    <source>
        <dbReference type="SAM" id="SignalP"/>
    </source>
</evidence>
<feature type="region of interest" description="Disordered" evidence="1">
    <location>
        <begin position="266"/>
        <end position="289"/>
    </location>
</feature>
<gene>
    <name evidence="3" type="ORF">HNQ61_001478</name>
</gene>
<feature type="signal peptide" evidence="2">
    <location>
        <begin position="1"/>
        <end position="23"/>
    </location>
</feature>